<accession>A0A1M5BX08</accession>
<feature type="domain" description="Aldehyde dehydrogenase" evidence="2">
    <location>
        <begin position="27"/>
        <end position="232"/>
    </location>
</feature>
<protein>
    <submittedName>
        <fullName evidence="3">Aldehyde dehydrogenase family protein</fullName>
    </submittedName>
</protein>
<dbReference type="STRING" id="1194090.SAMN05443144_1099"/>
<evidence type="ECO:0000259" key="2">
    <source>
        <dbReference type="Pfam" id="PF00171"/>
    </source>
</evidence>
<keyword evidence="4" id="KW-1185">Reference proteome</keyword>
<evidence type="ECO:0000313" key="3">
    <source>
        <dbReference type="EMBL" id="SHF46762.1"/>
    </source>
</evidence>
<dbReference type="InterPro" id="IPR016161">
    <property type="entry name" value="Ald_DH/histidinol_DH"/>
</dbReference>
<dbReference type="PANTHER" id="PTHR11699">
    <property type="entry name" value="ALDEHYDE DEHYDROGENASE-RELATED"/>
    <property type="match status" value="1"/>
</dbReference>
<evidence type="ECO:0000313" key="4">
    <source>
        <dbReference type="Proteomes" id="UP000184041"/>
    </source>
</evidence>
<name>A0A1M5BX08_9BACT</name>
<dbReference type="Proteomes" id="UP000184041">
    <property type="component" value="Unassembled WGS sequence"/>
</dbReference>
<dbReference type="RefSeq" id="WP_073062974.1">
    <property type="nucleotide sequence ID" value="NZ_FQUS01000009.1"/>
</dbReference>
<organism evidence="3 4">
    <name type="scientific">Fodinibius roseus</name>
    <dbReference type="NCBI Taxonomy" id="1194090"/>
    <lineage>
        <taxon>Bacteria</taxon>
        <taxon>Pseudomonadati</taxon>
        <taxon>Balneolota</taxon>
        <taxon>Balneolia</taxon>
        <taxon>Balneolales</taxon>
        <taxon>Balneolaceae</taxon>
        <taxon>Fodinibius</taxon>
    </lineage>
</organism>
<dbReference type="Pfam" id="PF00171">
    <property type="entry name" value="Aldedh"/>
    <property type="match status" value="1"/>
</dbReference>
<gene>
    <name evidence="3" type="ORF">SAMN05443144_1099</name>
</gene>
<dbReference type="GO" id="GO:0016491">
    <property type="term" value="F:oxidoreductase activity"/>
    <property type="evidence" value="ECO:0007669"/>
    <property type="project" value="UniProtKB-KW"/>
</dbReference>
<dbReference type="OrthoDB" id="188583at2"/>
<keyword evidence="1" id="KW-0560">Oxidoreductase</keyword>
<dbReference type="InterPro" id="IPR015590">
    <property type="entry name" value="Aldehyde_DH_dom"/>
</dbReference>
<reference evidence="3 4" key="1">
    <citation type="submission" date="2016-11" db="EMBL/GenBank/DDBJ databases">
        <authorList>
            <person name="Jaros S."/>
            <person name="Januszkiewicz K."/>
            <person name="Wedrychowicz H."/>
        </authorList>
    </citation>
    <scope>NUCLEOTIDE SEQUENCE [LARGE SCALE GENOMIC DNA]</scope>
    <source>
        <strain evidence="3 4">DSM 21986</strain>
    </source>
</reference>
<evidence type="ECO:0000256" key="1">
    <source>
        <dbReference type="ARBA" id="ARBA00023002"/>
    </source>
</evidence>
<dbReference type="Gene3D" id="3.40.605.10">
    <property type="entry name" value="Aldehyde Dehydrogenase, Chain A, domain 1"/>
    <property type="match status" value="1"/>
</dbReference>
<dbReference type="AlphaFoldDB" id="A0A1M5BX08"/>
<dbReference type="SUPFAM" id="SSF53720">
    <property type="entry name" value="ALDH-like"/>
    <property type="match status" value="1"/>
</dbReference>
<proteinExistence type="predicted"/>
<dbReference type="InterPro" id="IPR016162">
    <property type="entry name" value="Ald_DH_N"/>
</dbReference>
<sequence>MSDRVEVSKTYKTYIDGTFPRTESGRYYKVYDGNGDILANACQCSRKDVRDAVLAARDAFDGWSNRSAYNRGQILYRIAEMLETRKAQFIEELETIGYKTSDARSEVEASIDRLIYYAGWSDKYQQVFGSINPVASSHFNFSLPEPTGVVTIWAPGEQPLLGLISVIAPVIVGGNSCVVLSSEKYPLSAISFAEVLHSSDVPAGVVNILTGFRKELLKHMTSHMDVNAFFVTDPDIDREQRKQMDEHGALNLKHIIRKSVDNWEDKESKSPYFITDFQEIKTTWHPVGF</sequence>
<dbReference type="EMBL" id="FQUS01000009">
    <property type="protein sequence ID" value="SHF46762.1"/>
    <property type="molecule type" value="Genomic_DNA"/>
</dbReference>